<dbReference type="EMBL" id="PNXT01000001">
    <property type="protein sequence ID" value="PTX87369.1"/>
    <property type="molecule type" value="Genomic_DNA"/>
</dbReference>
<dbReference type="RefSeq" id="WP_058646339.1">
    <property type="nucleotide sequence ID" value="NZ_CP045312.1"/>
</dbReference>
<dbReference type="Proteomes" id="UP000244004">
    <property type="component" value="Unassembled WGS sequence"/>
</dbReference>
<reference evidence="2 3" key="1">
    <citation type="submission" date="2018-01" db="EMBL/GenBank/DDBJ databases">
        <title>Geographic spread and resistance mechanisms of dominant carbapenem-resistant Enterobacter cloacae complex clones ST171 and ST78.</title>
        <authorList>
            <person name="Gomez-Simmonds A."/>
            <person name="Annavajhala M.K."/>
            <person name="Wang Z."/>
            <person name="Macesic N."/>
            <person name="Hu Y."/>
            <person name="Giddins M.J."/>
            <person name="O'Malley A."/>
            <person name="Toussaint N.C."/>
            <person name="Whittier S."/>
            <person name="Torres V.J."/>
            <person name="Uhlemann A.-C."/>
        </authorList>
    </citation>
    <scope>NUCLEOTIDE SEQUENCE [LARGE SCALE GENOMIC DNA]</scope>
    <source>
        <strain evidence="2 3">78</strain>
    </source>
</reference>
<protein>
    <recommendedName>
        <fullName evidence="1">Putative DnaT-like domain-containing protein</fullName>
    </recommendedName>
</protein>
<evidence type="ECO:0000313" key="3">
    <source>
        <dbReference type="Proteomes" id="UP000244004"/>
    </source>
</evidence>
<proteinExistence type="predicted"/>
<organism evidence="2 3">
    <name type="scientific">Enterobacter hormaechei</name>
    <dbReference type="NCBI Taxonomy" id="158836"/>
    <lineage>
        <taxon>Bacteria</taxon>
        <taxon>Pseudomonadati</taxon>
        <taxon>Pseudomonadota</taxon>
        <taxon>Gammaproteobacteria</taxon>
        <taxon>Enterobacterales</taxon>
        <taxon>Enterobacteriaceae</taxon>
        <taxon>Enterobacter</taxon>
        <taxon>Enterobacter cloacae complex</taxon>
    </lineage>
</organism>
<dbReference type="AlphaFoldDB" id="A0A855VQP7"/>
<dbReference type="Pfam" id="PF20557">
    <property type="entry name" value="DnaT_2"/>
    <property type="match status" value="1"/>
</dbReference>
<evidence type="ECO:0000259" key="1">
    <source>
        <dbReference type="Pfam" id="PF20557"/>
    </source>
</evidence>
<accession>A0A855VQP7</accession>
<dbReference type="InterPro" id="IPR046787">
    <property type="entry name" value="DnaT_2"/>
</dbReference>
<feature type="domain" description="Putative DnaT-like" evidence="1">
    <location>
        <begin position="7"/>
        <end position="160"/>
    </location>
</feature>
<name>A0A855VQP7_9ENTR</name>
<gene>
    <name evidence="2" type="ORF">C1O12_02755</name>
</gene>
<evidence type="ECO:0000313" key="2">
    <source>
        <dbReference type="EMBL" id="PTX87369.1"/>
    </source>
</evidence>
<comment type="caution">
    <text evidence="2">The sequence shown here is derived from an EMBL/GenBank/DDBJ whole genome shotgun (WGS) entry which is preliminary data.</text>
</comment>
<sequence length="160" mass="17294">MLVADPHSPDFNSYASVSDLRAFAAWRGYTIPADDGECGMLLMQAMDFLEGQAWRGQRSSTSQPLSWPRSGVRFDGVDLPDDAIPQRLIDAQCRLAIESQEIDLTPSVSGGGAVIAESVQGAVSVQYEPGTNKATPSFPWFYSSLRGLVVGGNQVRIERG</sequence>